<dbReference type="AlphaFoldDB" id="A0ABD5UYQ5"/>
<dbReference type="PANTHER" id="PTHR11365:SF23">
    <property type="entry name" value="HYPOTHETICAL 5-OXOPROLINASE (EUROFUNG)-RELATED"/>
    <property type="match status" value="1"/>
</dbReference>
<evidence type="ECO:0000259" key="2">
    <source>
        <dbReference type="Pfam" id="PF02538"/>
    </source>
</evidence>
<keyword evidence="4" id="KW-1185">Reference proteome</keyword>
<dbReference type="Pfam" id="PF02538">
    <property type="entry name" value="Hydantoinase_B"/>
    <property type="match status" value="1"/>
</dbReference>
<dbReference type="InterPro" id="IPR045079">
    <property type="entry name" value="Oxoprolinase-like"/>
</dbReference>
<feature type="domain" description="Hydantoinase B/oxoprolinase" evidence="2">
    <location>
        <begin position="21"/>
        <end position="530"/>
    </location>
</feature>
<accession>A0ABD5UYQ5</accession>
<evidence type="ECO:0000256" key="1">
    <source>
        <dbReference type="SAM" id="MobiDB-lite"/>
    </source>
</evidence>
<feature type="region of interest" description="Disordered" evidence="1">
    <location>
        <begin position="480"/>
        <end position="555"/>
    </location>
</feature>
<feature type="compositionally biased region" description="Basic and acidic residues" evidence="1">
    <location>
        <begin position="529"/>
        <end position="549"/>
    </location>
</feature>
<feature type="region of interest" description="Disordered" evidence="1">
    <location>
        <begin position="1"/>
        <end position="20"/>
    </location>
</feature>
<dbReference type="EMBL" id="JBHSXL010000009">
    <property type="protein sequence ID" value="MFC6893331.1"/>
    <property type="molecule type" value="Genomic_DNA"/>
</dbReference>
<name>A0ABD5UYQ5_9EURY</name>
<reference evidence="3 4" key="1">
    <citation type="journal article" date="2019" name="Int. J. Syst. Evol. Microbiol.">
        <title>The Global Catalogue of Microorganisms (GCM) 10K type strain sequencing project: providing services to taxonomists for standard genome sequencing and annotation.</title>
        <authorList>
            <consortium name="The Broad Institute Genomics Platform"/>
            <consortium name="The Broad Institute Genome Sequencing Center for Infectious Disease"/>
            <person name="Wu L."/>
            <person name="Ma J."/>
        </authorList>
    </citation>
    <scope>NUCLEOTIDE SEQUENCE [LARGE SCALE GENOMIC DNA]</scope>
    <source>
        <strain evidence="3 4">SKJ47</strain>
    </source>
</reference>
<proteinExistence type="predicted"/>
<organism evidence="3 4">
    <name type="scientific">Halopenitus salinus</name>
    <dbReference type="NCBI Taxonomy" id="1198295"/>
    <lineage>
        <taxon>Archaea</taxon>
        <taxon>Methanobacteriati</taxon>
        <taxon>Methanobacteriota</taxon>
        <taxon>Stenosarchaea group</taxon>
        <taxon>Halobacteria</taxon>
        <taxon>Halobacteriales</taxon>
        <taxon>Haloferacaceae</taxon>
        <taxon>Halopenitus</taxon>
    </lineage>
</organism>
<gene>
    <name evidence="3" type="ORF">ACFQE9_12050</name>
</gene>
<dbReference type="InterPro" id="IPR003692">
    <property type="entry name" value="Hydantoinase_B"/>
</dbReference>
<protein>
    <submittedName>
        <fullName evidence="3">Hydantoinase B/oxoprolinase family protein</fullName>
    </submittedName>
</protein>
<dbReference type="RefSeq" id="WP_379744841.1">
    <property type="nucleotide sequence ID" value="NZ_JBHSVN010000001.1"/>
</dbReference>
<comment type="caution">
    <text evidence="3">The sequence shown here is derived from an EMBL/GenBank/DDBJ whole genome shotgun (WGS) entry which is preliminary data.</text>
</comment>
<evidence type="ECO:0000313" key="3">
    <source>
        <dbReference type="EMBL" id="MFC6893331.1"/>
    </source>
</evidence>
<sequence length="555" mass="58824">MTDRSEPGRTESERSASERIDPVTLEVFRNRLEGITEEMGRTLIRGAYSPNIKERRDCSTALFDAAGRMVAQAEHIPVHLGAMPAAVAAVRERDPAPGDVFVLNDPFTGGTHLPDVTLVSALAPGAGEEIVGYAVSRAHHADVGGMTPGSMPAGARDVHQEGLRIPPIRLVADGEIREEVRSLVLANVRNARERRADLRAQLAANERGERRLGDLIEEYGREVVSAGFDAVIDYSRDRIEAAIAELPDETYEATDVLEGDGVTDEDVPIRVAVTIDGRSIEVDFAGTAGQLEGNLNAPSAVAHSAVYFVVRCVTDPDVPPNQGCYDPVSVRIPDGSLLDPEPPAAVVGGNVETSQRVTDVVFAALARAAPDRVPAQGQGTMNNLTVGARDGSFAYYETIGGGFGARPDRDGMDGVHVGMTNTLNTPVESIENEYPMSVERYALRPGSGGDGEFRGGLGLERVLRLEADATVSVLSERRRRAPRGVAGGADGAVGENLIDGDPVASKTTVEADAGTTVTIRTPGAGGHGDPADRDPDMTARDRREGKTEESADQNS</sequence>
<dbReference type="PANTHER" id="PTHR11365">
    <property type="entry name" value="5-OXOPROLINASE RELATED"/>
    <property type="match status" value="1"/>
</dbReference>
<dbReference type="Proteomes" id="UP001596296">
    <property type="component" value="Unassembled WGS sequence"/>
</dbReference>
<evidence type="ECO:0000313" key="4">
    <source>
        <dbReference type="Proteomes" id="UP001596296"/>
    </source>
</evidence>